<dbReference type="Proteomes" id="UP001595796">
    <property type="component" value="Unassembled WGS sequence"/>
</dbReference>
<evidence type="ECO:0000313" key="2">
    <source>
        <dbReference type="EMBL" id="MFC5069596.1"/>
    </source>
</evidence>
<reference evidence="3" key="1">
    <citation type="journal article" date="2019" name="Int. J. Syst. Evol. Microbiol.">
        <title>The Global Catalogue of Microorganisms (GCM) 10K type strain sequencing project: providing services to taxonomists for standard genome sequencing and annotation.</title>
        <authorList>
            <consortium name="The Broad Institute Genomics Platform"/>
            <consortium name="The Broad Institute Genome Sequencing Center for Infectious Disease"/>
            <person name="Wu L."/>
            <person name="Ma J."/>
        </authorList>
    </citation>
    <scope>NUCLEOTIDE SEQUENCE [LARGE SCALE GENOMIC DNA]</scope>
    <source>
        <strain evidence="3">CGMCC 1.16444</strain>
    </source>
</reference>
<dbReference type="RefSeq" id="WP_114956375.1">
    <property type="nucleotide sequence ID" value="NZ_JBHSJF010000008.1"/>
</dbReference>
<gene>
    <name evidence="2" type="ORF">ACFPFW_16380</name>
</gene>
<dbReference type="InterPro" id="IPR024399">
    <property type="entry name" value="DUF2628"/>
</dbReference>
<protein>
    <submittedName>
        <fullName evidence="2">DUF2628 domain-containing protein</fullName>
    </submittedName>
</protein>
<dbReference type="Pfam" id="PF10947">
    <property type="entry name" value="DUF2628"/>
    <property type="match status" value="1"/>
</dbReference>
<accession>A0ABV9Z9I3</accession>
<evidence type="ECO:0000256" key="1">
    <source>
        <dbReference type="SAM" id="Phobius"/>
    </source>
</evidence>
<organism evidence="2 3">
    <name type="scientific">Flaviflagellibacter deserti</name>
    <dbReference type="NCBI Taxonomy" id="2267266"/>
    <lineage>
        <taxon>Bacteria</taxon>
        <taxon>Pseudomonadati</taxon>
        <taxon>Pseudomonadota</taxon>
        <taxon>Alphaproteobacteria</taxon>
        <taxon>Hyphomicrobiales</taxon>
        <taxon>Flaviflagellibacter</taxon>
    </lineage>
</organism>
<name>A0ABV9Z9I3_9HYPH</name>
<keyword evidence="3" id="KW-1185">Reference proteome</keyword>
<proteinExistence type="predicted"/>
<feature type="transmembrane region" description="Helical" evidence="1">
    <location>
        <begin position="46"/>
        <end position="67"/>
    </location>
</feature>
<feature type="transmembrane region" description="Helical" evidence="1">
    <location>
        <begin position="73"/>
        <end position="90"/>
    </location>
</feature>
<keyword evidence="1" id="KW-0812">Transmembrane</keyword>
<sequence length="160" mass="17368">MRLWTVHEPGTSASADERADGILFVKDGSSWWGLFFPLPWLLIQRLWVGTLIYVLLSVAAAAIGMLLPLSDSSGVLLGLIGNLYVAFEGNDMRRRKLARLGYVQVGSVVADSRVEAEIDYFSSLPAEARSRSTSVAYAGPKRRAEANDVLGLFPEPGGGR</sequence>
<keyword evidence="1" id="KW-0472">Membrane</keyword>
<evidence type="ECO:0000313" key="3">
    <source>
        <dbReference type="Proteomes" id="UP001595796"/>
    </source>
</evidence>
<keyword evidence="1" id="KW-1133">Transmembrane helix</keyword>
<dbReference type="EMBL" id="JBHSJF010000008">
    <property type="protein sequence ID" value="MFC5069596.1"/>
    <property type="molecule type" value="Genomic_DNA"/>
</dbReference>
<comment type="caution">
    <text evidence="2">The sequence shown here is derived from an EMBL/GenBank/DDBJ whole genome shotgun (WGS) entry which is preliminary data.</text>
</comment>